<proteinExistence type="predicted"/>
<protein>
    <submittedName>
        <fullName evidence="3">Alpha/beta fold hydrolase</fullName>
    </submittedName>
</protein>
<comment type="caution">
    <text evidence="3">The sequence shown here is derived from an EMBL/GenBank/DDBJ whole genome shotgun (WGS) entry which is preliminary data.</text>
</comment>
<accession>A0A4Q6Y473</accession>
<dbReference type="InterPro" id="IPR000073">
    <property type="entry name" value="AB_hydrolase_1"/>
</dbReference>
<keyword evidence="3" id="KW-0378">Hydrolase</keyword>
<keyword evidence="1" id="KW-0732">Signal</keyword>
<dbReference type="PANTHER" id="PTHR43265:SF1">
    <property type="entry name" value="ESTERASE ESTD"/>
    <property type="match status" value="1"/>
</dbReference>
<dbReference type="OrthoDB" id="1412847at2"/>
<gene>
    <name evidence="3" type="ORF">EWE75_09550</name>
</gene>
<feature type="domain" description="AB hydrolase-1" evidence="2">
    <location>
        <begin position="162"/>
        <end position="399"/>
    </location>
</feature>
<keyword evidence="4" id="KW-1185">Reference proteome</keyword>
<dbReference type="RefSeq" id="WP_130156812.1">
    <property type="nucleotide sequence ID" value="NZ_SGIS01000012.1"/>
</dbReference>
<evidence type="ECO:0000313" key="4">
    <source>
        <dbReference type="Proteomes" id="UP000292085"/>
    </source>
</evidence>
<reference evidence="3 4" key="1">
    <citation type="submission" date="2019-02" db="EMBL/GenBank/DDBJ databases">
        <authorList>
            <person name="Li Y."/>
        </authorList>
    </citation>
    <scope>NUCLEOTIDE SEQUENCE [LARGE SCALE GENOMIC DNA]</scope>
    <source>
        <strain evidence="3 4">3-7</strain>
    </source>
</reference>
<organism evidence="3 4">
    <name type="scientific">Sphingomonas populi</name>
    <dbReference type="NCBI Taxonomy" id="2484750"/>
    <lineage>
        <taxon>Bacteria</taxon>
        <taxon>Pseudomonadati</taxon>
        <taxon>Pseudomonadota</taxon>
        <taxon>Alphaproteobacteria</taxon>
        <taxon>Sphingomonadales</taxon>
        <taxon>Sphingomonadaceae</taxon>
        <taxon>Sphingomonas</taxon>
    </lineage>
</organism>
<dbReference type="SUPFAM" id="SSF53474">
    <property type="entry name" value="alpha/beta-Hydrolases"/>
    <property type="match status" value="1"/>
</dbReference>
<evidence type="ECO:0000256" key="1">
    <source>
        <dbReference type="SAM" id="SignalP"/>
    </source>
</evidence>
<dbReference type="PANTHER" id="PTHR43265">
    <property type="entry name" value="ESTERASE ESTD"/>
    <property type="match status" value="1"/>
</dbReference>
<dbReference type="Proteomes" id="UP000292085">
    <property type="component" value="Unassembled WGS sequence"/>
</dbReference>
<name>A0A4Q6Y473_9SPHN</name>
<dbReference type="InterPro" id="IPR053145">
    <property type="entry name" value="AB_hydrolase_Est10"/>
</dbReference>
<dbReference type="EMBL" id="SGIS01000012">
    <property type="protein sequence ID" value="RZF64634.1"/>
    <property type="molecule type" value="Genomic_DNA"/>
</dbReference>
<feature type="chain" id="PRO_5020658471" evidence="1">
    <location>
        <begin position="18"/>
        <end position="440"/>
    </location>
</feature>
<dbReference type="InterPro" id="IPR029058">
    <property type="entry name" value="AB_hydrolase_fold"/>
</dbReference>
<dbReference type="AlphaFoldDB" id="A0A4Q6Y473"/>
<feature type="signal peptide" evidence="1">
    <location>
        <begin position="1"/>
        <end position="17"/>
    </location>
</feature>
<evidence type="ECO:0000259" key="2">
    <source>
        <dbReference type="Pfam" id="PF12697"/>
    </source>
</evidence>
<dbReference type="GO" id="GO:0052689">
    <property type="term" value="F:carboxylic ester hydrolase activity"/>
    <property type="evidence" value="ECO:0007669"/>
    <property type="project" value="TreeGrafter"/>
</dbReference>
<evidence type="ECO:0000313" key="3">
    <source>
        <dbReference type="EMBL" id="RZF64634.1"/>
    </source>
</evidence>
<dbReference type="Pfam" id="PF12697">
    <property type="entry name" value="Abhydrolase_6"/>
    <property type="match status" value="1"/>
</dbReference>
<sequence>MLTSLIAALVAALPAGAPPLDAIPQTRLDASLRCLLGSYRLPAGKSVTITGVGGQPRGLQYTLSNGQFGPLREDADATYTAGTLTIRFAPCGTGTIRVTQDKLAEHGIRLDLIEKNTTFTSDGITLHGKLVLPADGRATSAAVWIEGSNNDPSTDDAIWQYELARRGIAVFVYDKRGTGASAGALSSDFHARARDTAAAVRTVRRLAPGIRQVGVIGGSQGGWVAPLTATLVRVDFVIAAYAMAEGPIAQDRELVEQHLRQAGFDDAAVAAAGNLTAITERIVRSNMRDGFAELDAFKAKHADAPWLKAIQPRSYTGLFLKLSTAEIRSAGPTLAQGLTFDYEPEPVIATIKPRQLWLLGGSDRQAPNAATQAILRRLRLRRPGIAVVVFPKADHGLIERTKAAEGMATAYAAQSFEVAADWINNRKLPMIGTFIVMPAP</sequence>
<dbReference type="Gene3D" id="3.40.50.1820">
    <property type="entry name" value="alpha/beta hydrolase"/>
    <property type="match status" value="1"/>
</dbReference>